<dbReference type="Pfam" id="PF23003">
    <property type="entry name" value="Fn1_2"/>
    <property type="match status" value="1"/>
</dbReference>
<dbReference type="Proteomes" id="UP001176961">
    <property type="component" value="Unassembled WGS sequence"/>
</dbReference>
<evidence type="ECO:0000259" key="1">
    <source>
        <dbReference type="Pfam" id="PF23003"/>
    </source>
</evidence>
<dbReference type="EMBL" id="CATQJL010000001">
    <property type="protein sequence ID" value="CAJ0591321.1"/>
    <property type="molecule type" value="Genomic_DNA"/>
</dbReference>
<name>A0AA36GJ64_CYLNA</name>
<feature type="domain" description="Abnormal cell migration protein 18-like fibronectin type I" evidence="1">
    <location>
        <begin position="49"/>
        <end position="103"/>
    </location>
</feature>
<accession>A0AA36GJ64</accession>
<comment type="caution">
    <text evidence="2">The sequence shown here is derived from an EMBL/GenBank/DDBJ whole genome shotgun (WGS) entry which is preliminary data.</text>
</comment>
<organism evidence="2 3">
    <name type="scientific">Cylicocyclus nassatus</name>
    <name type="common">Nematode worm</name>
    <dbReference type="NCBI Taxonomy" id="53992"/>
    <lineage>
        <taxon>Eukaryota</taxon>
        <taxon>Metazoa</taxon>
        <taxon>Ecdysozoa</taxon>
        <taxon>Nematoda</taxon>
        <taxon>Chromadorea</taxon>
        <taxon>Rhabditida</taxon>
        <taxon>Rhabditina</taxon>
        <taxon>Rhabditomorpha</taxon>
        <taxon>Strongyloidea</taxon>
        <taxon>Strongylidae</taxon>
        <taxon>Cylicocyclus</taxon>
    </lineage>
</organism>
<reference evidence="2" key="1">
    <citation type="submission" date="2023-07" db="EMBL/GenBank/DDBJ databases">
        <authorList>
            <consortium name="CYATHOMIX"/>
        </authorList>
    </citation>
    <scope>NUCLEOTIDE SEQUENCE</scope>
    <source>
        <strain evidence="2">N/A</strain>
    </source>
</reference>
<gene>
    <name evidence="2" type="ORF">CYNAS_LOCUS3304</name>
</gene>
<keyword evidence="3" id="KW-1185">Reference proteome</keyword>
<dbReference type="InterPro" id="IPR055119">
    <property type="entry name" value="Mig18_Fn1"/>
</dbReference>
<evidence type="ECO:0000313" key="2">
    <source>
        <dbReference type="EMBL" id="CAJ0591321.1"/>
    </source>
</evidence>
<proteinExistence type="predicted"/>
<protein>
    <recommendedName>
        <fullName evidence="1">Abnormal cell migration protein 18-like fibronectin type I domain-containing protein</fullName>
    </recommendedName>
</protein>
<evidence type="ECO:0000313" key="3">
    <source>
        <dbReference type="Proteomes" id="UP001176961"/>
    </source>
</evidence>
<dbReference type="AlphaFoldDB" id="A0AA36GJ64"/>
<sequence length="126" mass="14367">MLRLSCWPFGLFSRFSFLAAHNKLRSPSVMRPPLLACVLVGISVQYACSCIHKGKVFEDGQEWSDGRYIRKCKLVPERWDYDIVACIIGGERVNIGRTIKVKGPKGTREYLCDHSPSGKAYIRRIF</sequence>